<organism evidence="3">
    <name type="scientific">Camponotus floridanus</name>
    <name type="common">Florida carpenter ant</name>
    <dbReference type="NCBI Taxonomy" id="104421"/>
    <lineage>
        <taxon>Eukaryota</taxon>
        <taxon>Metazoa</taxon>
        <taxon>Ecdysozoa</taxon>
        <taxon>Arthropoda</taxon>
        <taxon>Hexapoda</taxon>
        <taxon>Insecta</taxon>
        <taxon>Pterygota</taxon>
        <taxon>Neoptera</taxon>
        <taxon>Endopterygota</taxon>
        <taxon>Hymenoptera</taxon>
        <taxon>Apocrita</taxon>
        <taxon>Aculeata</taxon>
        <taxon>Formicoidea</taxon>
        <taxon>Formicidae</taxon>
        <taxon>Formicinae</taxon>
        <taxon>Camponotus</taxon>
    </lineage>
</organism>
<reference evidence="2 3" key="1">
    <citation type="journal article" date="2010" name="Science">
        <title>Genomic comparison of the ants Camponotus floridanus and Harpegnathos saltator.</title>
        <authorList>
            <person name="Bonasio R."/>
            <person name="Zhang G."/>
            <person name="Ye C."/>
            <person name="Mutti N.S."/>
            <person name="Fang X."/>
            <person name="Qin N."/>
            <person name="Donahue G."/>
            <person name="Yang P."/>
            <person name="Li Q."/>
            <person name="Li C."/>
            <person name="Zhang P."/>
            <person name="Huang Z."/>
            <person name="Berger S.L."/>
            <person name="Reinberg D."/>
            <person name="Wang J."/>
            <person name="Liebig J."/>
        </authorList>
    </citation>
    <scope>NUCLEOTIDE SEQUENCE [LARGE SCALE GENOMIC DNA]</scope>
    <source>
        <strain evidence="3">C129</strain>
    </source>
</reference>
<dbReference type="OMA" id="ASTWMNI"/>
<protein>
    <submittedName>
        <fullName evidence="2">Uncharacterized protein</fullName>
    </submittedName>
</protein>
<evidence type="ECO:0000313" key="3">
    <source>
        <dbReference type="Proteomes" id="UP000000311"/>
    </source>
</evidence>
<dbReference type="AlphaFoldDB" id="E2APT5"/>
<name>E2APT5_CAMFO</name>
<evidence type="ECO:0000256" key="1">
    <source>
        <dbReference type="SAM" id="MobiDB-lite"/>
    </source>
</evidence>
<accession>E2APT5</accession>
<dbReference type="InParanoid" id="E2APT5"/>
<keyword evidence="3" id="KW-1185">Reference proteome</keyword>
<dbReference type="EMBL" id="GL441581">
    <property type="protein sequence ID" value="EFN64561.1"/>
    <property type="molecule type" value="Genomic_DNA"/>
</dbReference>
<feature type="region of interest" description="Disordered" evidence="1">
    <location>
        <begin position="1"/>
        <end position="23"/>
    </location>
</feature>
<dbReference type="OrthoDB" id="1740265at2759"/>
<dbReference type="Proteomes" id="UP000000311">
    <property type="component" value="Unassembled WGS sequence"/>
</dbReference>
<sequence length="128" mass="13796">MLDRNFTNEETKDSIGSSVAGPNRKPVIEQGSLQTVLQTLVTKDMLGIIRRHGASVVALIINFSDTSVTADASTWMNIPEQLIVYASSVHSKLLAGSRIDTTRITIPGSASVGLTSANLAYNYEFLLI</sequence>
<proteinExistence type="predicted"/>
<dbReference type="STRING" id="104421.E2APT5"/>
<feature type="compositionally biased region" description="Basic and acidic residues" evidence="1">
    <location>
        <begin position="1"/>
        <end position="13"/>
    </location>
</feature>
<gene>
    <name evidence="2" type="ORF">EAG_14479</name>
</gene>
<evidence type="ECO:0000313" key="2">
    <source>
        <dbReference type="EMBL" id="EFN64561.1"/>
    </source>
</evidence>